<evidence type="ECO:0000313" key="2">
    <source>
        <dbReference type="Proteomes" id="UP001262410"/>
    </source>
</evidence>
<proteinExistence type="predicted"/>
<evidence type="ECO:0000313" key="1">
    <source>
        <dbReference type="EMBL" id="MDR6294353.1"/>
    </source>
</evidence>
<gene>
    <name evidence="1" type="ORF">E9232_006907</name>
</gene>
<keyword evidence="2" id="KW-1185">Reference proteome</keyword>
<dbReference type="Proteomes" id="UP001262410">
    <property type="component" value="Unassembled WGS sequence"/>
</dbReference>
<comment type="caution">
    <text evidence="1">The sequence shown here is derived from an EMBL/GenBank/DDBJ whole genome shotgun (WGS) entry which is preliminary data.</text>
</comment>
<sequence length="283" mass="28810">MSKSEVQGQGAATWQDAAWAALEVIAASVDAATGTQFHANQIRQGGEAVLKGGQQLDKKSSIKPNPRFAAAGLGNAPSPVTAAYLKSRAWKSIGGTVVSAAGGAATAVTVVNAPGIARHGSSLGSTGAHLANIGSIAKASMNPVVSDWCKVIMAMKSAKLGTRALETASSAIPGSMVPVAGPVLKIVSTIMKLPIKHKTAAMCYAAAVEIHWSAYREQYGGGSGSFLQMGGKKLDTAAGTASKIFQELFTRRGITAVFGAYDVSAIVGEPGGWLALGDKIALM</sequence>
<reference evidence="1 2" key="1">
    <citation type="submission" date="2023-07" db="EMBL/GenBank/DDBJ databases">
        <title>Sorghum-associated microbial communities from plants grown in Nebraska, USA.</title>
        <authorList>
            <person name="Schachtman D."/>
        </authorList>
    </citation>
    <scope>NUCLEOTIDE SEQUENCE [LARGE SCALE GENOMIC DNA]</scope>
    <source>
        <strain evidence="1 2">584</strain>
    </source>
</reference>
<dbReference type="EMBL" id="JAVDPW010000018">
    <property type="protein sequence ID" value="MDR6294353.1"/>
    <property type="molecule type" value="Genomic_DNA"/>
</dbReference>
<dbReference type="RefSeq" id="WP_309801825.1">
    <property type="nucleotide sequence ID" value="NZ_JAVDPW010000018.1"/>
</dbReference>
<organism evidence="1 2">
    <name type="scientific">Inquilinus ginsengisoli</name>
    <dbReference type="NCBI Taxonomy" id="363840"/>
    <lineage>
        <taxon>Bacteria</taxon>
        <taxon>Pseudomonadati</taxon>
        <taxon>Pseudomonadota</taxon>
        <taxon>Alphaproteobacteria</taxon>
        <taxon>Rhodospirillales</taxon>
        <taxon>Rhodospirillaceae</taxon>
        <taxon>Inquilinus</taxon>
    </lineage>
</organism>
<accession>A0ABU1K1C4</accession>
<name>A0ABU1K1C4_9PROT</name>
<protein>
    <submittedName>
        <fullName evidence="1">Uncharacterized protein</fullName>
    </submittedName>
</protein>